<gene>
    <name evidence="2" type="ORF">EV214_10154</name>
</gene>
<proteinExistence type="predicted"/>
<dbReference type="AlphaFoldDB" id="A0A4R2L0Q1"/>
<dbReference type="EMBL" id="SLWV01000001">
    <property type="protein sequence ID" value="TCO79823.1"/>
    <property type="molecule type" value="Genomic_DNA"/>
</dbReference>
<dbReference type="PIRSF" id="PIRSF021377">
    <property type="entry name" value="YtfJ"/>
    <property type="match status" value="1"/>
</dbReference>
<accession>A0A4R2L0Q1</accession>
<feature type="compositionally biased region" description="Basic and acidic residues" evidence="1">
    <location>
        <begin position="138"/>
        <end position="148"/>
    </location>
</feature>
<name>A0A4R2L0Q1_9FIRM</name>
<dbReference type="NCBIfam" id="TIGR02874">
    <property type="entry name" value="spore_ytfJ"/>
    <property type="match status" value="1"/>
</dbReference>
<evidence type="ECO:0000313" key="2">
    <source>
        <dbReference type="EMBL" id="TCO79823.1"/>
    </source>
</evidence>
<protein>
    <submittedName>
        <fullName evidence="2">Sporulation protein YtfJ</fullName>
    </submittedName>
</protein>
<evidence type="ECO:0000256" key="1">
    <source>
        <dbReference type="SAM" id="MobiDB-lite"/>
    </source>
</evidence>
<organism evidence="2 3">
    <name type="scientific">Marinisporobacter balticus</name>
    <dbReference type="NCBI Taxonomy" id="2018667"/>
    <lineage>
        <taxon>Bacteria</taxon>
        <taxon>Bacillati</taxon>
        <taxon>Bacillota</taxon>
        <taxon>Clostridia</taxon>
        <taxon>Peptostreptococcales</taxon>
        <taxon>Thermotaleaceae</taxon>
        <taxon>Marinisporobacter</taxon>
    </lineage>
</organism>
<reference evidence="2 3" key="1">
    <citation type="submission" date="2019-03" db="EMBL/GenBank/DDBJ databases">
        <title>Genomic Encyclopedia of Type Strains, Phase IV (KMG-IV): sequencing the most valuable type-strain genomes for metagenomic binning, comparative biology and taxonomic classification.</title>
        <authorList>
            <person name="Goeker M."/>
        </authorList>
    </citation>
    <scope>NUCLEOTIDE SEQUENCE [LARGE SCALE GENOMIC DNA]</scope>
    <source>
        <strain evidence="2 3">DSM 102940</strain>
    </source>
</reference>
<dbReference type="Pfam" id="PF09579">
    <property type="entry name" value="Spore_YtfJ"/>
    <property type="match status" value="1"/>
</dbReference>
<dbReference type="Proteomes" id="UP000294919">
    <property type="component" value="Unassembled WGS sequence"/>
</dbReference>
<dbReference type="PANTHER" id="PTHR39162:SF1">
    <property type="entry name" value="SPORULATION PROTEIN YTFJ"/>
    <property type="match status" value="1"/>
</dbReference>
<dbReference type="OrthoDB" id="9796262at2"/>
<dbReference type="InterPro" id="IPR014229">
    <property type="entry name" value="Spore_YtfJ"/>
</dbReference>
<comment type="caution">
    <text evidence="2">The sequence shown here is derived from an EMBL/GenBank/DDBJ whole genome shotgun (WGS) entry which is preliminary data.</text>
</comment>
<dbReference type="PANTHER" id="PTHR39162">
    <property type="entry name" value="GLL3345 PROTEIN"/>
    <property type="match status" value="1"/>
</dbReference>
<dbReference type="RefSeq" id="WP_132241517.1">
    <property type="nucleotide sequence ID" value="NZ_SLWV01000001.1"/>
</dbReference>
<evidence type="ECO:0000313" key="3">
    <source>
        <dbReference type="Proteomes" id="UP000294919"/>
    </source>
</evidence>
<sequence>MANHPIEALMKTTMESLKDMIDVNTIVGNPVEAPDGTVIIPISKVSFGFASGGGEYKAKMKSEEDDADTSEKLPFGGGTGAGVSVQPVAFMVVGNGEMKLLSVDQNANMLDNIINSIPKLLDKAQGMCNKNNKNQGKKNSEEKKTEEE</sequence>
<feature type="region of interest" description="Disordered" evidence="1">
    <location>
        <begin position="126"/>
        <end position="148"/>
    </location>
</feature>
<keyword evidence="3" id="KW-1185">Reference proteome</keyword>